<evidence type="ECO:0000313" key="6">
    <source>
        <dbReference type="EMBL" id="KAF8820280.1"/>
    </source>
</evidence>
<proteinExistence type="inferred from homology"/>
<evidence type="ECO:0000256" key="2">
    <source>
        <dbReference type="ARBA" id="ARBA00022737"/>
    </source>
</evidence>
<evidence type="ECO:0000256" key="3">
    <source>
        <dbReference type="ARBA" id="ARBA00025726"/>
    </source>
</evidence>
<comment type="similarity">
    <text evidence="3">Belongs to the WD repeat PRL1/PRL2 family.</text>
</comment>
<dbReference type="Proteomes" id="UP000823046">
    <property type="component" value="Unassembled WGS sequence"/>
</dbReference>
<feature type="region of interest" description="Disordered" evidence="5">
    <location>
        <begin position="1"/>
        <end position="46"/>
    </location>
</feature>
<dbReference type="InterPro" id="IPR020472">
    <property type="entry name" value="WD40_PAC1"/>
</dbReference>
<feature type="compositionally biased region" description="Polar residues" evidence="5">
    <location>
        <begin position="128"/>
        <end position="143"/>
    </location>
</feature>
<dbReference type="CDD" id="cd00200">
    <property type="entry name" value="WD40"/>
    <property type="match status" value="1"/>
</dbReference>
<protein>
    <submittedName>
        <fullName evidence="6">WD domain, G-beta repeat-containing protein</fullName>
    </submittedName>
</protein>
<gene>
    <name evidence="6" type="ORF">IE077_003333</name>
</gene>
<dbReference type="EMBL" id="JADAQX010000428">
    <property type="protein sequence ID" value="KAF8820280.1"/>
    <property type="molecule type" value="Genomic_DNA"/>
</dbReference>
<dbReference type="PROSITE" id="PS50082">
    <property type="entry name" value="WD_REPEATS_2"/>
    <property type="match status" value="4"/>
</dbReference>
<dbReference type="PROSITE" id="PS50294">
    <property type="entry name" value="WD_REPEATS_REGION"/>
    <property type="match status" value="4"/>
</dbReference>
<dbReference type="InterPro" id="IPR001680">
    <property type="entry name" value="WD40_rpt"/>
</dbReference>
<feature type="compositionally biased region" description="Low complexity" evidence="5">
    <location>
        <begin position="13"/>
        <end position="27"/>
    </location>
</feature>
<dbReference type="PRINTS" id="PR00320">
    <property type="entry name" value="GPROTEINBRPT"/>
</dbReference>
<feature type="repeat" description="WD" evidence="4">
    <location>
        <begin position="303"/>
        <end position="344"/>
    </location>
</feature>
<name>A0ABQ7J8G3_9APIC</name>
<evidence type="ECO:0000256" key="4">
    <source>
        <dbReference type="PROSITE-ProRule" id="PRU00221"/>
    </source>
</evidence>
<sequence>MANVRTPAAPVHSSDLSASASTSARAATNLDTASAASPPSRTLPSAQSFQQLLKKDLQRTCDFFVGNVALKPTDLKACTATKIRLKLLDEYNFRPASSSAPFAEPLASVTALPSTSTRSTLPHRESVPFSSKSSLNEDTTPTISSTTNVPSHVNSSSSLAALSTPTTSLAGLIQEITGDGNDSRETHAYGGLAGNTAKFKKDSSTSYVGSEAITVLQPLPAPSGVKRSFSTSSELSTLTLHSPVTAPKPTWHAPWKLHRVISGHQGWVQCLSVDPTNEWFASGGNDRLLKIWDLASGTLKLTLTGHINTIRDLAISSRHPYLFSCAEDNRVKCWDLEQNKVVRDYHGHLSGVYCLALHPGIDILASGGRDAVVRVWDMRTKNAIYILNGHTGTIMSLQSQNSDPQLISGSQDKMIRLWDLKSGKCNAVLTHHKKSIRSMAIHPREYSFCSAASDNVKVEEKEVIYFNFFFF</sequence>
<dbReference type="Pfam" id="PF00400">
    <property type="entry name" value="WD40"/>
    <property type="match status" value="5"/>
</dbReference>
<dbReference type="InterPro" id="IPR036322">
    <property type="entry name" value="WD40_repeat_dom_sf"/>
</dbReference>
<dbReference type="InterPro" id="IPR045241">
    <property type="entry name" value="Prp46/PLRG1-like"/>
</dbReference>
<keyword evidence="1 4" id="KW-0853">WD repeat</keyword>
<dbReference type="Gene3D" id="2.130.10.10">
    <property type="entry name" value="YVTN repeat-like/Quinoprotein amine dehydrogenase"/>
    <property type="match status" value="1"/>
</dbReference>
<evidence type="ECO:0000256" key="1">
    <source>
        <dbReference type="ARBA" id="ARBA00022574"/>
    </source>
</evidence>
<dbReference type="PANTHER" id="PTHR19923">
    <property type="entry name" value="WD40 REPEAT PROTEINPRL1/PRL2-RELATED"/>
    <property type="match status" value="1"/>
</dbReference>
<dbReference type="SMART" id="SM00320">
    <property type="entry name" value="WD40"/>
    <property type="match status" value="5"/>
</dbReference>
<dbReference type="PANTHER" id="PTHR19923:SF0">
    <property type="entry name" value="PLEIOTROPIC REGULATOR 1"/>
    <property type="match status" value="1"/>
</dbReference>
<dbReference type="InterPro" id="IPR015943">
    <property type="entry name" value="WD40/YVTN_repeat-like_dom_sf"/>
</dbReference>
<feature type="repeat" description="WD" evidence="4">
    <location>
        <begin position="261"/>
        <end position="302"/>
    </location>
</feature>
<dbReference type="SUPFAM" id="SSF50978">
    <property type="entry name" value="WD40 repeat-like"/>
    <property type="match status" value="1"/>
</dbReference>
<organism evidence="6 7">
    <name type="scientific">Cardiosporidium cionae</name>
    <dbReference type="NCBI Taxonomy" id="476202"/>
    <lineage>
        <taxon>Eukaryota</taxon>
        <taxon>Sar</taxon>
        <taxon>Alveolata</taxon>
        <taxon>Apicomplexa</taxon>
        <taxon>Aconoidasida</taxon>
        <taxon>Nephromycida</taxon>
        <taxon>Cardiosporidium</taxon>
    </lineage>
</organism>
<feature type="compositionally biased region" description="Polar residues" evidence="5">
    <location>
        <begin position="29"/>
        <end position="46"/>
    </location>
</feature>
<dbReference type="PROSITE" id="PS00678">
    <property type="entry name" value="WD_REPEATS_1"/>
    <property type="match status" value="2"/>
</dbReference>
<feature type="repeat" description="WD" evidence="4">
    <location>
        <begin position="345"/>
        <end position="386"/>
    </location>
</feature>
<comment type="caution">
    <text evidence="6">The sequence shown here is derived from an EMBL/GenBank/DDBJ whole genome shotgun (WGS) entry which is preliminary data.</text>
</comment>
<reference evidence="6 7" key="1">
    <citation type="journal article" date="2020" name="bioRxiv">
        <title>Metabolic contributions of an alphaproteobacterial endosymbiont in the apicomplexan Cardiosporidium cionae.</title>
        <authorList>
            <person name="Hunter E.S."/>
            <person name="Paight C.J."/>
            <person name="Lane C.E."/>
        </authorList>
    </citation>
    <scope>NUCLEOTIDE SEQUENCE [LARGE SCALE GENOMIC DNA]</scope>
    <source>
        <strain evidence="6">ESH_2018</strain>
    </source>
</reference>
<feature type="repeat" description="WD" evidence="4">
    <location>
        <begin position="387"/>
        <end position="428"/>
    </location>
</feature>
<feature type="compositionally biased region" description="Low complexity" evidence="5">
    <location>
        <begin position="144"/>
        <end position="160"/>
    </location>
</feature>
<accession>A0ABQ7J8G3</accession>
<feature type="region of interest" description="Disordered" evidence="5">
    <location>
        <begin position="113"/>
        <end position="160"/>
    </location>
</feature>
<evidence type="ECO:0000256" key="5">
    <source>
        <dbReference type="SAM" id="MobiDB-lite"/>
    </source>
</evidence>
<keyword evidence="7" id="KW-1185">Reference proteome</keyword>
<evidence type="ECO:0000313" key="7">
    <source>
        <dbReference type="Proteomes" id="UP000823046"/>
    </source>
</evidence>
<dbReference type="InterPro" id="IPR019775">
    <property type="entry name" value="WD40_repeat_CS"/>
</dbReference>
<keyword evidence="2" id="KW-0677">Repeat</keyword>